<evidence type="ECO:0000313" key="2">
    <source>
        <dbReference type="Proteomes" id="UP000237846"/>
    </source>
</evidence>
<protein>
    <submittedName>
        <fullName evidence="1">Uncharacterized protein</fullName>
    </submittedName>
</protein>
<dbReference type="EMBL" id="PVZC01000005">
    <property type="protein sequence ID" value="PRX98166.1"/>
    <property type="molecule type" value="Genomic_DNA"/>
</dbReference>
<sequence>MCRKCRARMRWQRRVAKARQAARDADAARFALALYRPVPPLMEVSAS</sequence>
<keyword evidence="2" id="KW-1185">Reference proteome</keyword>
<dbReference type="AlphaFoldDB" id="A0A2T0Q300"/>
<dbReference type="Proteomes" id="UP000237846">
    <property type="component" value="Unassembled WGS sequence"/>
</dbReference>
<reference evidence="1 2" key="1">
    <citation type="submission" date="2018-03" db="EMBL/GenBank/DDBJ databases">
        <title>Genomic Encyclopedia of Archaeal and Bacterial Type Strains, Phase II (KMG-II): from individual species to whole genera.</title>
        <authorList>
            <person name="Goeker M."/>
        </authorList>
    </citation>
    <scope>NUCLEOTIDE SEQUENCE [LARGE SCALE GENOMIC DNA]</scope>
    <source>
        <strain evidence="1 2">DSM 45601</strain>
    </source>
</reference>
<name>A0A2T0Q300_9ACTN</name>
<accession>A0A2T0Q300</accession>
<gene>
    <name evidence="1" type="ORF">CLV72_105519</name>
</gene>
<evidence type="ECO:0000313" key="1">
    <source>
        <dbReference type="EMBL" id="PRX98166.1"/>
    </source>
</evidence>
<comment type="caution">
    <text evidence="1">The sequence shown here is derived from an EMBL/GenBank/DDBJ whole genome shotgun (WGS) entry which is preliminary data.</text>
</comment>
<proteinExistence type="predicted"/>
<organism evidence="1 2">
    <name type="scientific">Allonocardiopsis opalescens</name>
    <dbReference type="NCBI Taxonomy" id="1144618"/>
    <lineage>
        <taxon>Bacteria</taxon>
        <taxon>Bacillati</taxon>
        <taxon>Actinomycetota</taxon>
        <taxon>Actinomycetes</taxon>
        <taxon>Streptosporangiales</taxon>
        <taxon>Allonocardiopsis</taxon>
    </lineage>
</organism>